<reference evidence="1 2" key="1">
    <citation type="submission" date="2024-03" db="EMBL/GenBank/DDBJ databases">
        <title>Screening, Identification and Application of a Plant Lactobacillus Strain.</title>
        <authorList>
            <person name="Li Y.L."/>
        </authorList>
    </citation>
    <scope>NUCLEOTIDE SEQUENCE [LARGE SCALE GENOMIC DNA]</scope>
    <source>
        <strain evidence="1 2">JDB</strain>
    </source>
</reference>
<evidence type="ECO:0000313" key="1">
    <source>
        <dbReference type="EMBL" id="MEK2607682.1"/>
    </source>
</evidence>
<proteinExistence type="predicted"/>
<dbReference type="RefSeq" id="WP_340609734.1">
    <property type="nucleotide sequence ID" value="NZ_JBBNAW010000001.1"/>
</dbReference>
<organism evidence="1 2">
    <name type="scientific">Pseudomonas shirazensis</name>
    <dbReference type="NCBI Taxonomy" id="2745494"/>
    <lineage>
        <taxon>Bacteria</taxon>
        <taxon>Pseudomonadati</taxon>
        <taxon>Pseudomonadota</taxon>
        <taxon>Gammaproteobacteria</taxon>
        <taxon>Pseudomonadales</taxon>
        <taxon>Pseudomonadaceae</taxon>
        <taxon>Pseudomonas</taxon>
    </lineage>
</organism>
<accession>A0ABU8ZTP4</accession>
<sequence>MYDYYLLFDSQGVLVTRLLPGGNIPENATLVDYDLWARTMAETDGVWKLNADGSITKHDFPPPPPPTPEEIRIANESVQADLLAQASQIMAPILVSLQLGDATDEETVSARTWQEYYRALKLVDVSSIAPEWPVTPTS</sequence>
<dbReference type="EMBL" id="JBBNAW010000001">
    <property type="protein sequence ID" value="MEK2607682.1"/>
    <property type="molecule type" value="Genomic_DNA"/>
</dbReference>
<name>A0ABU8ZTP4_9PSED</name>
<dbReference type="InterPro" id="IPR003458">
    <property type="entry name" value="Phage_T4_Gp38_tail_assem"/>
</dbReference>
<keyword evidence="2" id="KW-1185">Reference proteome</keyword>
<dbReference type="Pfam" id="PF02413">
    <property type="entry name" value="Caudo_TAP"/>
    <property type="match status" value="1"/>
</dbReference>
<evidence type="ECO:0000313" key="2">
    <source>
        <dbReference type="Proteomes" id="UP001386972"/>
    </source>
</evidence>
<gene>
    <name evidence="1" type="ORF">WLF18_00990</name>
</gene>
<dbReference type="Proteomes" id="UP001386972">
    <property type="component" value="Unassembled WGS sequence"/>
</dbReference>
<protein>
    <submittedName>
        <fullName evidence="1">Tail fiber assembly protein</fullName>
    </submittedName>
</protein>
<comment type="caution">
    <text evidence="1">The sequence shown here is derived from an EMBL/GenBank/DDBJ whole genome shotgun (WGS) entry which is preliminary data.</text>
</comment>